<dbReference type="EMBL" id="JBHFQA010000021">
    <property type="protein sequence ID" value="KAL2080011.1"/>
    <property type="molecule type" value="Genomic_DNA"/>
</dbReference>
<dbReference type="Proteomes" id="UP001591681">
    <property type="component" value="Unassembled WGS sequence"/>
</dbReference>
<evidence type="ECO:0000256" key="4">
    <source>
        <dbReference type="ARBA" id="ARBA00022490"/>
    </source>
</evidence>
<accession>A0ABD1J066</accession>
<dbReference type="Gene3D" id="1.10.437.10">
    <property type="entry name" value="Blc2-like"/>
    <property type="match status" value="1"/>
</dbReference>
<keyword evidence="8" id="KW-0812">Transmembrane</keyword>
<keyword evidence="4" id="KW-0963">Cytoplasm</keyword>
<comment type="similarity">
    <text evidence="3">Belongs to the Bcl-2 family.</text>
</comment>
<evidence type="ECO:0000256" key="1">
    <source>
        <dbReference type="ARBA" id="ARBA00004123"/>
    </source>
</evidence>
<dbReference type="PRINTS" id="PR01866">
    <property type="entry name" value="APOPREGMCL1"/>
</dbReference>
<dbReference type="InterPro" id="IPR036834">
    <property type="entry name" value="Bcl-2-like_sf"/>
</dbReference>
<dbReference type="PROSITE" id="PS50062">
    <property type="entry name" value="BCL2_FAMILY"/>
    <property type="match status" value="1"/>
</dbReference>
<evidence type="ECO:0000256" key="7">
    <source>
        <dbReference type="SAM" id="MobiDB-lite"/>
    </source>
</evidence>
<comment type="subcellular location">
    <subcellularLocation>
        <location evidence="2">Cytoplasm</location>
    </subcellularLocation>
    <subcellularLocation>
        <location evidence="1">Nucleus</location>
    </subcellularLocation>
</comment>
<reference evidence="10 11" key="1">
    <citation type="submission" date="2024-09" db="EMBL/GenBank/DDBJ databases">
        <title>A chromosome-level genome assembly of Gray's grenadier anchovy, Coilia grayii.</title>
        <authorList>
            <person name="Fu Z."/>
        </authorList>
    </citation>
    <scope>NUCLEOTIDE SEQUENCE [LARGE SCALE GENOMIC DNA]</scope>
    <source>
        <strain evidence="10">G4</strain>
        <tissue evidence="10">Muscle</tissue>
    </source>
</reference>
<dbReference type="PANTHER" id="PTHR11256:SF46">
    <property type="entry name" value="INDUCED MYELOID LEUKEMIA CELL DIFFERENTIATION PROTEIN MCL-1"/>
    <property type="match status" value="1"/>
</dbReference>
<evidence type="ECO:0000259" key="9">
    <source>
        <dbReference type="SMART" id="SM00337"/>
    </source>
</evidence>
<dbReference type="InterPro" id="IPR026298">
    <property type="entry name" value="Bcl-2_fam"/>
</dbReference>
<sequence length="285" mass="31475">MSLSTMKRTTASVFGLLCPLTVQNGVADNKDFMEDIGAPSAASNMGSVAKPFSLKAENELDDCLDEVDSSPRVSLPERKGLGFDSGFHSSDDDGSLPTSPHSHPPMPEFPTEETELERETRELIVSFYRRHVGLSRSERSRHKALGTMKRVVDDVLIKHAIAFKGMIDRLDLDHREDMSFVQDVAEKTFGDGTTNWGRITSLVAFGAVVSEHLKRAGRPECVETVAVQISSYLANHKYDWLRDNNGWNGFVDFFHVEDPEALVRNTLMAVAGFASLGAGLAFLIR</sequence>
<proteinExistence type="inferred from homology"/>
<organism evidence="10 11">
    <name type="scientific">Coilia grayii</name>
    <name type="common">Gray's grenadier anchovy</name>
    <dbReference type="NCBI Taxonomy" id="363190"/>
    <lineage>
        <taxon>Eukaryota</taxon>
        <taxon>Metazoa</taxon>
        <taxon>Chordata</taxon>
        <taxon>Craniata</taxon>
        <taxon>Vertebrata</taxon>
        <taxon>Euteleostomi</taxon>
        <taxon>Actinopterygii</taxon>
        <taxon>Neopterygii</taxon>
        <taxon>Teleostei</taxon>
        <taxon>Clupei</taxon>
        <taxon>Clupeiformes</taxon>
        <taxon>Clupeoidei</taxon>
        <taxon>Engraulidae</taxon>
        <taxon>Coilinae</taxon>
        <taxon>Coilia</taxon>
    </lineage>
</organism>
<dbReference type="InterPro" id="IPR046371">
    <property type="entry name" value="Bcl-2_BH1-3"/>
</dbReference>
<feature type="region of interest" description="Disordered" evidence="7">
    <location>
        <begin position="67"/>
        <end position="116"/>
    </location>
</feature>
<evidence type="ECO:0000256" key="5">
    <source>
        <dbReference type="ARBA" id="ARBA00022703"/>
    </source>
</evidence>
<feature type="domain" description="Bcl-2 Bcl-2 homology region 1-3" evidence="9">
    <location>
        <begin position="148"/>
        <end position="247"/>
    </location>
</feature>
<dbReference type="InterPro" id="IPR002475">
    <property type="entry name" value="Bcl2-like"/>
</dbReference>
<keyword evidence="11" id="KW-1185">Reference proteome</keyword>
<dbReference type="SUPFAM" id="SSF56854">
    <property type="entry name" value="Bcl-2 inhibitors of programmed cell death"/>
    <property type="match status" value="1"/>
</dbReference>
<dbReference type="SMART" id="SM00337">
    <property type="entry name" value="BCL"/>
    <property type="match status" value="1"/>
</dbReference>
<keyword evidence="8" id="KW-0472">Membrane</keyword>
<evidence type="ECO:0000313" key="11">
    <source>
        <dbReference type="Proteomes" id="UP001591681"/>
    </source>
</evidence>
<evidence type="ECO:0000256" key="3">
    <source>
        <dbReference type="ARBA" id="ARBA00009458"/>
    </source>
</evidence>
<protein>
    <recommendedName>
        <fullName evidence="9">Bcl-2 Bcl-2 homology region 1-3 domain-containing protein</fullName>
    </recommendedName>
</protein>
<evidence type="ECO:0000256" key="2">
    <source>
        <dbReference type="ARBA" id="ARBA00004496"/>
    </source>
</evidence>
<keyword evidence="6" id="KW-0539">Nucleus</keyword>
<dbReference type="AlphaFoldDB" id="A0ABD1J066"/>
<dbReference type="GO" id="GO:0006915">
    <property type="term" value="P:apoptotic process"/>
    <property type="evidence" value="ECO:0007669"/>
    <property type="project" value="UniProtKB-KW"/>
</dbReference>
<dbReference type="FunFam" id="1.10.437.10:FF:000017">
    <property type="entry name" value="MCL1, BCL2 family apoptosis regulator"/>
    <property type="match status" value="1"/>
</dbReference>
<dbReference type="CDD" id="cd06845">
    <property type="entry name" value="Bcl-2_like"/>
    <property type="match status" value="1"/>
</dbReference>
<feature type="transmembrane region" description="Helical" evidence="8">
    <location>
        <begin position="266"/>
        <end position="284"/>
    </location>
</feature>
<keyword evidence="5" id="KW-0053">Apoptosis</keyword>
<dbReference type="PRINTS" id="PR01862">
    <property type="entry name" value="BCL2FAMILY"/>
</dbReference>
<dbReference type="Pfam" id="PF00452">
    <property type="entry name" value="Bcl-2"/>
    <property type="match status" value="1"/>
</dbReference>
<evidence type="ECO:0000256" key="8">
    <source>
        <dbReference type="SAM" id="Phobius"/>
    </source>
</evidence>
<dbReference type="GO" id="GO:0005737">
    <property type="term" value="C:cytoplasm"/>
    <property type="evidence" value="ECO:0007669"/>
    <property type="project" value="UniProtKB-SubCell"/>
</dbReference>
<dbReference type="GO" id="GO:0005634">
    <property type="term" value="C:nucleus"/>
    <property type="evidence" value="ECO:0007669"/>
    <property type="project" value="UniProtKB-SubCell"/>
</dbReference>
<evidence type="ECO:0000313" key="10">
    <source>
        <dbReference type="EMBL" id="KAL2080011.1"/>
    </source>
</evidence>
<comment type="caution">
    <text evidence="10">The sequence shown here is derived from an EMBL/GenBank/DDBJ whole genome shotgun (WGS) entry which is preliminary data.</text>
</comment>
<evidence type="ECO:0000256" key="6">
    <source>
        <dbReference type="ARBA" id="ARBA00023242"/>
    </source>
</evidence>
<gene>
    <name evidence="10" type="ORF">ACEWY4_023804</name>
</gene>
<dbReference type="InterPro" id="IPR013281">
    <property type="entry name" value="Apop_reg_Mc1"/>
</dbReference>
<name>A0ABD1J066_9TELE</name>
<dbReference type="PANTHER" id="PTHR11256">
    <property type="entry name" value="BCL-2 RELATED"/>
    <property type="match status" value="1"/>
</dbReference>
<keyword evidence="8" id="KW-1133">Transmembrane helix</keyword>